<dbReference type="KEGG" id="soy:115876610"/>
<gene>
    <name evidence="4 5" type="primary">LOC115876610</name>
</gene>
<feature type="compositionally biased region" description="Basic and acidic residues" evidence="1">
    <location>
        <begin position="291"/>
        <end position="301"/>
    </location>
</feature>
<feature type="domain" description="SCA7" evidence="2">
    <location>
        <begin position="237"/>
        <end position="304"/>
    </location>
</feature>
<accession>A0A6J2XAW7</accession>
<dbReference type="PANTHER" id="PTHR15117:SF24">
    <property type="entry name" value="SCA7 DOMAIN-CONTAINING PROTEIN"/>
    <property type="match status" value="1"/>
</dbReference>
<dbReference type="OrthoDB" id="6771611at2759"/>
<feature type="region of interest" description="Disordered" evidence="1">
    <location>
        <begin position="121"/>
        <end position="241"/>
    </location>
</feature>
<dbReference type="PANTHER" id="PTHR15117">
    <property type="entry name" value="ATAXIN 7 RELATED"/>
    <property type="match status" value="1"/>
</dbReference>
<dbReference type="RefSeq" id="XP_030748302.1">
    <property type="nucleotide sequence ID" value="XM_030892442.1"/>
</dbReference>
<keyword evidence="3" id="KW-1185">Reference proteome</keyword>
<organism evidence="3 4">
    <name type="scientific">Sitophilus oryzae</name>
    <name type="common">Rice weevil</name>
    <name type="synonym">Curculio oryzae</name>
    <dbReference type="NCBI Taxonomy" id="7048"/>
    <lineage>
        <taxon>Eukaryota</taxon>
        <taxon>Metazoa</taxon>
        <taxon>Ecdysozoa</taxon>
        <taxon>Arthropoda</taxon>
        <taxon>Hexapoda</taxon>
        <taxon>Insecta</taxon>
        <taxon>Pterygota</taxon>
        <taxon>Neoptera</taxon>
        <taxon>Endopterygota</taxon>
        <taxon>Coleoptera</taxon>
        <taxon>Polyphaga</taxon>
        <taxon>Cucujiformia</taxon>
        <taxon>Curculionidae</taxon>
        <taxon>Dryophthorinae</taxon>
        <taxon>Sitophilus</taxon>
    </lineage>
</organism>
<feature type="compositionally biased region" description="Low complexity" evidence="1">
    <location>
        <begin position="217"/>
        <end position="239"/>
    </location>
</feature>
<evidence type="ECO:0000313" key="5">
    <source>
        <dbReference type="RefSeq" id="XP_030748302.1"/>
    </source>
</evidence>
<dbReference type="Gene3D" id="6.10.140.1270">
    <property type="match status" value="1"/>
</dbReference>
<dbReference type="Proteomes" id="UP000504635">
    <property type="component" value="Unplaced"/>
</dbReference>
<evidence type="ECO:0000313" key="4">
    <source>
        <dbReference type="RefSeq" id="XP_030748301.1"/>
    </source>
</evidence>
<feature type="compositionally biased region" description="Low complexity" evidence="1">
    <location>
        <begin position="182"/>
        <end position="193"/>
    </location>
</feature>
<dbReference type="InterPro" id="IPR013243">
    <property type="entry name" value="SCA7_dom"/>
</dbReference>
<dbReference type="RefSeq" id="XP_030748301.1">
    <property type="nucleotide sequence ID" value="XM_030892441.1"/>
</dbReference>
<evidence type="ECO:0000313" key="3">
    <source>
        <dbReference type="Proteomes" id="UP000504635"/>
    </source>
</evidence>
<evidence type="ECO:0000259" key="2">
    <source>
        <dbReference type="PROSITE" id="PS51505"/>
    </source>
</evidence>
<feature type="compositionally biased region" description="Low complexity" evidence="1">
    <location>
        <begin position="133"/>
        <end position="146"/>
    </location>
</feature>
<dbReference type="Pfam" id="PF08313">
    <property type="entry name" value="SCA7"/>
    <property type="match status" value="1"/>
</dbReference>
<dbReference type="AlphaFoldDB" id="A0A6J2XAW7"/>
<dbReference type="InterPro" id="IPR052237">
    <property type="entry name" value="Ataxin-7-like_regulator"/>
</dbReference>
<feature type="region of interest" description="Disordered" evidence="1">
    <location>
        <begin position="291"/>
        <end position="313"/>
    </location>
</feature>
<reference evidence="4 5" key="1">
    <citation type="submission" date="2025-04" db="UniProtKB">
        <authorList>
            <consortium name="RefSeq"/>
        </authorList>
    </citation>
    <scope>IDENTIFICATION</scope>
    <source>
        <tissue evidence="4 5">Gonads</tissue>
    </source>
</reference>
<dbReference type="PROSITE" id="PS51505">
    <property type="entry name" value="SCA7"/>
    <property type="match status" value="1"/>
</dbReference>
<proteinExistence type="predicted"/>
<evidence type="ECO:0000256" key="1">
    <source>
        <dbReference type="SAM" id="MobiDB-lite"/>
    </source>
</evidence>
<name>A0A6J2XAW7_SITOR</name>
<feature type="compositionally biased region" description="Basic residues" evidence="1">
    <location>
        <begin position="170"/>
        <end position="181"/>
    </location>
</feature>
<sequence length="534" mass="59366">MVRKNATMKKYILNYNKEGSTVTTIKKWDIIKEHSFNISVENARSGKIRPIIDPNVLLLPRKDATLFGTLPKLENRVYSKCIQCNRVFNPVDILSHCSKSPHFKYHTTLKSEIKHKKEVRFFKKPFPPPPSPTSVEPMSSSPVEVKLSVMRLNPPKEHNPSTKAISSSRHTFKSSSGHHQKGSSLSQENLKSSSLHHDHSSTSPSSNSHSNKHKKSSSSSPRKSVSSTAISSATSSSKVQVKDYDPDVHCGVIEGNKGAPCMRSITCSYHKMQLRKLVPRSKDIHQLIAERKAAKEKDSKHSAASYTAPNEEAKESLNQHTSYVPVVAKIATTNATIEQQSVSNSYVPIMPRAVNHTRQLATSLITSAMSMENEKKSPIALTNGYVSHTQNSENMQDNVGTVPVLVQVQFLQINNYIVSLESPQSAGSKPLTKQSVVLPIQNNSNNVKMYKSHPKPVMLPTFEARRVGGSFLLANPLLESERNELLTALNRTRETIANNNRELCHINNSGNRTNCKRPASDTLVTRDSKTLIIR</sequence>
<protein>
    <submittedName>
        <fullName evidence="4 5">Uncharacterized serine-rich protein C215.13-like</fullName>
    </submittedName>
</protein>
<dbReference type="GeneID" id="115876610"/>